<dbReference type="EMBL" id="AK098579">
    <property type="protein sequence ID" value="BAC05341.1"/>
    <property type="molecule type" value="mRNA"/>
</dbReference>
<dbReference type="AlphaFoldDB" id="Q8N7E8"/>
<evidence type="ECO:0000313" key="1">
    <source>
        <dbReference type="EMBL" id="BAC05341.1"/>
    </source>
</evidence>
<protein>
    <submittedName>
        <fullName evidence="1">cDNA FLJ25713 fis, clone TST05089</fullName>
    </submittedName>
</protein>
<organism evidence="1">
    <name type="scientific">Homo sapiens</name>
    <name type="common">Human</name>
    <dbReference type="NCBI Taxonomy" id="9606"/>
    <lineage>
        <taxon>Eukaryota</taxon>
        <taxon>Metazoa</taxon>
        <taxon>Chordata</taxon>
        <taxon>Craniata</taxon>
        <taxon>Vertebrata</taxon>
        <taxon>Euteleostomi</taxon>
        <taxon>Mammalia</taxon>
        <taxon>Eutheria</taxon>
        <taxon>Euarchontoglires</taxon>
        <taxon>Primates</taxon>
        <taxon>Haplorrhini</taxon>
        <taxon>Catarrhini</taxon>
        <taxon>Hominidae</taxon>
        <taxon>Homo</taxon>
    </lineage>
</organism>
<reference evidence="1" key="1">
    <citation type="submission" date="2002-07" db="EMBL/GenBank/DDBJ databases">
        <title>NEDO human cDNA sequencing project.</title>
        <authorList>
            <person name="Oshima A."/>
            <person name="Takahashi-Fujii A."/>
            <person name="Tanase T."/>
            <person name="Imose N."/>
            <person name="Takeuchi K."/>
            <person name="Arita M."/>
            <person name="Musashino K."/>
            <person name="Yuuki H."/>
            <person name="Hara H."/>
            <person name="Suzuki Y."/>
            <person name="Hata H."/>
            <person name="Nakagawa K."/>
            <person name="Mizuno S."/>
            <person name="Morinaga M."/>
            <person name="Kawamura M."/>
            <person name="Sugiyama T."/>
            <person name="Irie R."/>
            <person name="Otsuki T."/>
            <person name="Sato H."/>
            <person name="Nishikawa T."/>
            <person name="Sugiyama A."/>
            <person name="Kawakami B."/>
            <person name="Nagai K."/>
            <person name="Isogai T."/>
            <person name="Sugano S."/>
        </authorList>
    </citation>
    <scope>NUCLEOTIDE SEQUENCE</scope>
    <source>
        <tissue evidence="1">Testis</tissue>
    </source>
</reference>
<proteinExistence type="evidence at transcript level"/>
<name>Q8N7E8_HUMAN</name>
<sequence>MHVLIHSKHTLIHSKHTCTLIHTEKPMESRPKGNGMCSKEYTLSLGLLSRLTSFRLVLISPGACTYGVLLRFVPGFGLHIKSETWGRIRSTALYPVVMDKRSLSISSPGQGDDGSVLHEDRKYLQYGFVS</sequence>
<accession>Q8N7E8</accession>